<keyword evidence="7" id="KW-1185">Reference proteome</keyword>
<dbReference type="PANTHER" id="PTHR44688">
    <property type="entry name" value="DNA-BINDING TRANSCRIPTIONAL ACTIVATOR DEVR_DOSR"/>
    <property type="match status" value="1"/>
</dbReference>
<evidence type="ECO:0000256" key="2">
    <source>
        <dbReference type="ARBA" id="ARBA00023125"/>
    </source>
</evidence>
<dbReference type="Pfam" id="PF00196">
    <property type="entry name" value="GerE"/>
    <property type="match status" value="1"/>
</dbReference>
<name>A0ABW5TYR9_9RHOB</name>
<evidence type="ECO:0000313" key="7">
    <source>
        <dbReference type="Proteomes" id="UP001597474"/>
    </source>
</evidence>
<evidence type="ECO:0000259" key="5">
    <source>
        <dbReference type="PROSITE" id="PS50043"/>
    </source>
</evidence>
<dbReference type="PANTHER" id="PTHR44688:SF16">
    <property type="entry name" value="DNA-BINDING TRANSCRIPTIONAL ACTIVATOR DEVR_DOSR"/>
    <property type="match status" value="1"/>
</dbReference>
<gene>
    <name evidence="6" type="ORF">ACFSUD_01060</name>
</gene>
<keyword evidence="2" id="KW-0238">DNA-binding</keyword>
<dbReference type="Pfam" id="PF03472">
    <property type="entry name" value="Autoind_bind"/>
    <property type="match status" value="1"/>
</dbReference>
<evidence type="ECO:0000313" key="6">
    <source>
        <dbReference type="EMBL" id="MFD2738150.1"/>
    </source>
</evidence>
<evidence type="ECO:0000256" key="3">
    <source>
        <dbReference type="ARBA" id="ARBA00023163"/>
    </source>
</evidence>
<dbReference type="InterPro" id="IPR005143">
    <property type="entry name" value="TF_LuxR_autoind-bd_dom"/>
</dbReference>
<dbReference type="SUPFAM" id="SSF46894">
    <property type="entry name" value="C-terminal effector domain of the bipartite response regulators"/>
    <property type="match status" value="1"/>
</dbReference>
<dbReference type="Proteomes" id="UP001597474">
    <property type="component" value="Unassembled WGS sequence"/>
</dbReference>
<dbReference type="RefSeq" id="WP_386370603.1">
    <property type="nucleotide sequence ID" value="NZ_JBHUMP010000001.1"/>
</dbReference>
<keyword evidence="3" id="KW-0804">Transcription</keyword>
<dbReference type="SUPFAM" id="SSF75516">
    <property type="entry name" value="Pheromone-binding domain of LuxR-like quorum-sensing transcription factors"/>
    <property type="match status" value="1"/>
</dbReference>
<dbReference type="InterPro" id="IPR000792">
    <property type="entry name" value="Tscrpt_reg_LuxR_C"/>
</dbReference>
<dbReference type="Gene3D" id="3.30.450.80">
    <property type="entry name" value="Transcription factor LuxR-like, autoinducer-binding domain"/>
    <property type="match status" value="1"/>
</dbReference>
<dbReference type="InterPro" id="IPR036693">
    <property type="entry name" value="TF_LuxR_autoind-bd_dom_sf"/>
</dbReference>
<evidence type="ECO:0000256" key="1">
    <source>
        <dbReference type="ARBA" id="ARBA00023015"/>
    </source>
</evidence>
<sequence length="252" mass="27942">MLVKRAAELERADTADALWQGTVETLNSVGIDHVIYLSVGADNDAPVVRCTLAGLYDRIPVHEDPFMAHFCRSYEILPIGVEFLDSHPRVTAEDRAFVEGAGARGFRVGMAVPMRLKGSARFGGFLLGCDLDRATFTARYMPRAEEFRLFCLIIHRRMEELSDVMTPPEPTSAASASEPPQRLPPAFDSLSPREREVIHLLAEGHSRGEAAQICNLSIHTVSDYAKAAYRKLGVRNRAQVAALLHAEDRDKR</sequence>
<feature type="region of interest" description="Disordered" evidence="4">
    <location>
        <begin position="164"/>
        <end position="189"/>
    </location>
</feature>
<organism evidence="6 7">
    <name type="scientific">Sulfitobacter aestuarii</name>
    <dbReference type="NCBI Taxonomy" id="2161676"/>
    <lineage>
        <taxon>Bacteria</taxon>
        <taxon>Pseudomonadati</taxon>
        <taxon>Pseudomonadota</taxon>
        <taxon>Alphaproteobacteria</taxon>
        <taxon>Rhodobacterales</taxon>
        <taxon>Roseobacteraceae</taxon>
        <taxon>Sulfitobacter</taxon>
    </lineage>
</organism>
<protein>
    <submittedName>
        <fullName evidence="6">LuxR C-terminal-related transcriptional regulator</fullName>
    </submittedName>
</protein>
<comment type="caution">
    <text evidence="6">The sequence shown here is derived from an EMBL/GenBank/DDBJ whole genome shotgun (WGS) entry which is preliminary data.</text>
</comment>
<dbReference type="PROSITE" id="PS50043">
    <property type="entry name" value="HTH_LUXR_2"/>
    <property type="match status" value="1"/>
</dbReference>
<keyword evidence="1" id="KW-0805">Transcription regulation</keyword>
<proteinExistence type="predicted"/>
<dbReference type="CDD" id="cd06170">
    <property type="entry name" value="LuxR_C_like"/>
    <property type="match status" value="1"/>
</dbReference>
<dbReference type="PRINTS" id="PR00038">
    <property type="entry name" value="HTHLUXR"/>
</dbReference>
<evidence type="ECO:0000256" key="4">
    <source>
        <dbReference type="SAM" id="MobiDB-lite"/>
    </source>
</evidence>
<dbReference type="InterPro" id="IPR016032">
    <property type="entry name" value="Sig_transdc_resp-reg_C-effctor"/>
</dbReference>
<dbReference type="Gene3D" id="1.10.10.10">
    <property type="entry name" value="Winged helix-like DNA-binding domain superfamily/Winged helix DNA-binding domain"/>
    <property type="match status" value="1"/>
</dbReference>
<dbReference type="InterPro" id="IPR036388">
    <property type="entry name" value="WH-like_DNA-bd_sf"/>
</dbReference>
<reference evidence="7" key="1">
    <citation type="journal article" date="2019" name="Int. J. Syst. Evol. Microbiol.">
        <title>The Global Catalogue of Microorganisms (GCM) 10K type strain sequencing project: providing services to taxonomists for standard genome sequencing and annotation.</title>
        <authorList>
            <consortium name="The Broad Institute Genomics Platform"/>
            <consortium name="The Broad Institute Genome Sequencing Center for Infectious Disease"/>
            <person name="Wu L."/>
            <person name="Ma J."/>
        </authorList>
    </citation>
    <scope>NUCLEOTIDE SEQUENCE [LARGE SCALE GENOMIC DNA]</scope>
    <source>
        <strain evidence="7">TISTR 2562</strain>
    </source>
</reference>
<dbReference type="EMBL" id="JBHUMP010000001">
    <property type="protein sequence ID" value="MFD2738150.1"/>
    <property type="molecule type" value="Genomic_DNA"/>
</dbReference>
<dbReference type="SMART" id="SM00421">
    <property type="entry name" value="HTH_LUXR"/>
    <property type="match status" value="1"/>
</dbReference>
<accession>A0ABW5TYR9</accession>
<feature type="domain" description="HTH luxR-type" evidence="5">
    <location>
        <begin position="183"/>
        <end position="248"/>
    </location>
</feature>